<dbReference type="Pfam" id="PF13489">
    <property type="entry name" value="Methyltransf_23"/>
    <property type="match status" value="1"/>
</dbReference>
<reference evidence="1" key="1">
    <citation type="submission" date="2021-01" db="EMBL/GenBank/DDBJ databases">
        <authorList>
            <person name="Kaushik A."/>
        </authorList>
    </citation>
    <scope>NUCLEOTIDE SEQUENCE</scope>
    <source>
        <strain evidence="1">AG5</strain>
    </source>
</reference>
<evidence type="ECO:0008006" key="3">
    <source>
        <dbReference type="Google" id="ProtNLM"/>
    </source>
</evidence>
<protein>
    <recommendedName>
        <fullName evidence="3">Methyltransferase domain-containing protein</fullName>
    </recommendedName>
</protein>
<dbReference type="SUPFAM" id="SSF53335">
    <property type="entry name" value="S-adenosyl-L-methionine-dependent methyltransferases"/>
    <property type="match status" value="1"/>
</dbReference>
<dbReference type="PANTHER" id="PTHR45036:SF1">
    <property type="entry name" value="METHYLTRANSFERASE LIKE 7A"/>
    <property type="match status" value="1"/>
</dbReference>
<organism evidence="1 2">
    <name type="scientific">Rhizoctonia solani</name>
    <dbReference type="NCBI Taxonomy" id="456999"/>
    <lineage>
        <taxon>Eukaryota</taxon>
        <taxon>Fungi</taxon>
        <taxon>Dikarya</taxon>
        <taxon>Basidiomycota</taxon>
        <taxon>Agaricomycotina</taxon>
        <taxon>Agaricomycetes</taxon>
        <taxon>Cantharellales</taxon>
        <taxon>Ceratobasidiaceae</taxon>
        <taxon>Rhizoctonia</taxon>
    </lineage>
</organism>
<gene>
    <name evidence="1" type="ORF">RDB_LOCUS56377</name>
</gene>
<proteinExistence type="predicted"/>
<sequence>MNLPFPLDVIPYYLKVVQLGLAPTFGDLIAQPSLLLDPTRLSQVFFSHVWTVLGPNIDSNSRSVKHDLLHPHASGVVLEIGAGHGHTMQYLDRTRVTRYVAIEPNAYMHDQIYKMAEKCGFSVKRGEVAVLGCGVEDVEKIKEALGETGKADTVVSILTLCSIRDAKRAMGRLLGEALRPGGEMLWIEHVKNPLAKERWAIHIRDNAINSDK</sequence>
<dbReference type="Gene3D" id="3.40.50.150">
    <property type="entry name" value="Vaccinia Virus protein VP39"/>
    <property type="match status" value="1"/>
</dbReference>
<name>A0A8H3DVT9_9AGAM</name>
<dbReference type="EMBL" id="CAJNJQ010001130">
    <property type="protein sequence ID" value="CAE7121874.1"/>
    <property type="molecule type" value="Genomic_DNA"/>
</dbReference>
<dbReference type="CDD" id="cd02440">
    <property type="entry name" value="AdoMet_MTases"/>
    <property type="match status" value="1"/>
</dbReference>
<comment type="caution">
    <text evidence="1">The sequence shown here is derived from an EMBL/GenBank/DDBJ whole genome shotgun (WGS) entry which is preliminary data.</text>
</comment>
<dbReference type="AlphaFoldDB" id="A0A8H3DVT9"/>
<evidence type="ECO:0000313" key="2">
    <source>
        <dbReference type="Proteomes" id="UP000663827"/>
    </source>
</evidence>
<dbReference type="InterPro" id="IPR052356">
    <property type="entry name" value="Thiol_S-MT"/>
</dbReference>
<dbReference type="InterPro" id="IPR029063">
    <property type="entry name" value="SAM-dependent_MTases_sf"/>
</dbReference>
<dbReference type="PANTHER" id="PTHR45036">
    <property type="entry name" value="METHYLTRANSFERASE LIKE 7B"/>
    <property type="match status" value="1"/>
</dbReference>
<evidence type="ECO:0000313" key="1">
    <source>
        <dbReference type="EMBL" id="CAE7121874.1"/>
    </source>
</evidence>
<accession>A0A8H3DVT9</accession>
<dbReference type="Proteomes" id="UP000663827">
    <property type="component" value="Unassembled WGS sequence"/>
</dbReference>